<dbReference type="AlphaFoldDB" id="A0A285CLF6"/>
<accession>A0A285CLF6</accession>
<gene>
    <name evidence="2" type="ORF">SAMN05877753_102497</name>
</gene>
<protein>
    <submittedName>
        <fullName evidence="2">Uncharacterized protein</fullName>
    </submittedName>
</protein>
<evidence type="ECO:0000256" key="1">
    <source>
        <dbReference type="SAM" id="MobiDB-lite"/>
    </source>
</evidence>
<dbReference type="RefSeq" id="WP_097157677.1">
    <property type="nucleotide sequence ID" value="NZ_JBEPMQ010000001.1"/>
</dbReference>
<feature type="compositionally biased region" description="Basic and acidic residues" evidence="1">
    <location>
        <begin position="53"/>
        <end position="66"/>
    </location>
</feature>
<dbReference type="EMBL" id="OAOP01000002">
    <property type="protein sequence ID" value="SNX68377.1"/>
    <property type="molecule type" value="Genomic_DNA"/>
</dbReference>
<name>A0A285CLF6_9BACI</name>
<keyword evidence="3" id="KW-1185">Reference proteome</keyword>
<sequence length="66" mass="7754">MEPKKPGSPDMEDFKELNDRLIAEGNKQPMLVIKSNLDPENITEENPYLQNKLPDDPKEFEDYFKE</sequence>
<proteinExistence type="predicted"/>
<evidence type="ECO:0000313" key="3">
    <source>
        <dbReference type="Proteomes" id="UP000219546"/>
    </source>
</evidence>
<dbReference type="OrthoDB" id="2469080at2"/>
<dbReference type="Proteomes" id="UP000219546">
    <property type="component" value="Unassembled WGS sequence"/>
</dbReference>
<feature type="region of interest" description="Disordered" evidence="1">
    <location>
        <begin position="38"/>
        <end position="66"/>
    </location>
</feature>
<organism evidence="2 3">
    <name type="scientific">Bacillus oleivorans</name>
    <dbReference type="NCBI Taxonomy" id="1448271"/>
    <lineage>
        <taxon>Bacteria</taxon>
        <taxon>Bacillati</taxon>
        <taxon>Bacillota</taxon>
        <taxon>Bacilli</taxon>
        <taxon>Bacillales</taxon>
        <taxon>Bacillaceae</taxon>
        <taxon>Bacillus</taxon>
    </lineage>
</organism>
<evidence type="ECO:0000313" key="2">
    <source>
        <dbReference type="EMBL" id="SNX68377.1"/>
    </source>
</evidence>
<reference evidence="2 3" key="1">
    <citation type="submission" date="2017-08" db="EMBL/GenBank/DDBJ databases">
        <authorList>
            <person name="de Groot N.N."/>
        </authorList>
    </citation>
    <scope>NUCLEOTIDE SEQUENCE [LARGE SCALE GENOMIC DNA]</scope>
    <source>
        <strain evidence="2 3">JC228</strain>
    </source>
</reference>